<comment type="subcellular location">
    <subcellularLocation>
        <location evidence="1">Cell membrane</location>
        <topology evidence="1">Multi-pass membrane protein</topology>
    </subcellularLocation>
</comment>
<comment type="caution">
    <text evidence="7">The sequence shown here is derived from an EMBL/GenBank/DDBJ whole genome shotgun (WGS) entry which is preliminary data.</text>
</comment>
<keyword evidence="2 5" id="KW-0812">Transmembrane</keyword>
<dbReference type="InterPro" id="IPR011701">
    <property type="entry name" value="MFS"/>
</dbReference>
<evidence type="ECO:0000256" key="3">
    <source>
        <dbReference type="ARBA" id="ARBA00022989"/>
    </source>
</evidence>
<feature type="transmembrane region" description="Helical" evidence="5">
    <location>
        <begin position="60"/>
        <end position="82"/>
    </location>
</feature>
<feature type="transmembrane region" description="Helical" evidence="5">
    <location>
        <begin position="300"/>
        <end position="318"/>
    </location>
</feature>
<feature type="transmembrane region" description="Helical" evidence="5">
    <location>
        <begin position="26"/>
        <end position="48"/>
    </location>
</feature>
<dbReference type="Proteomes" id="UP001300763">
    <property type="component" value="Unassembled WGS sequence"/>
</dbReference>
<evidence type="ECO:0000259" key="6">
    <source>
        <dbReference type="PROSITE" id="PS50850"/>
    </source>
</evidence>
<dbReference type="PANTHER" id="PTHR23528">
    <property type="match status" value="1"/>
</dbReference>
<dbReference type="Pfam" id="PF07690">
    <property type="entry name" value="MFS_1"/>
    <property type="match status" value="1"/>
</dbReference>
<evidence type="ECO:0000256" key="1">
    <source>
        <dbReference type="ARBA" id="ARBA00004651"/>
    </source>
</evidence>
<protein>
    <submittedName>
        <fullName evidence="7">MFS transporter</fullName>
    </submittedName>
</protein>
<sequence>MTSRTGGTASDQAEGAEADRHARWPFLIVLGAPAFGTTFAITALTTYLPTLLGTESGPLVTGLVIGGEGAAGLVLPLLVGLANDRAARTVAHRLWFVLVGAPLCLTGLLLVATDLNRTVLVVGAAAYFVGHFAYLTPYEALYPDLVPKQVSGRSRAAASSWRFAGLGAALVGGGFLLDLWAPAVFLVAACAVAIGTVALLVGLWSSRQEPLAGAAASPGGLRAVVRLMRDRDVAVVLGATLLWNVALQGLKAFVVLFFTVGLGRSASFVSGVVFPLVALGLVVAVPLAGRVADSVGHRRVLAVASAVYGAGVIGAGFFHSAWMIALVPLPAAGAGVVMTLNYSALMQVLPAEHHGGAAGLFLLSRGAGCLLGPLAVGAAVSLAVPLFPATEGYNAMWFVIGPAVLAAVPLLLWPRGSRT</sequence>
<dbReference type="InterPro" id="IPR020846">
    <property type="entry name" value="MFS_dom"/>
</dbReference>
<dbReference type="RefSeq" id="WP_274202556.1">
    <property type="nucleotide sequence ID" value="NZ_JAQZAO010000010.1"/>
</dbReference>
<accession>A0ABT5T0W1</accession>
<dbReference type="PROSITE" id="PS50850">
    <property type="entry name" value="MFS"/>
    <property type="match status" value="1"/>
</dbReference>
<evidence type="ECO:0000313" key="8">
    <source>
        <dbReference type="Proteomes" id="UP001300763"/>
    </source>
</evidence>
<dbReference type="SUPFAM" id="SSF103473">
    <property type="entry name" value="MFS general substrate transporter"/>
    <property type="match status" value="1"/>
</dbReference>
<gene>
    <name evidence="7" type="ORF">PGB27_22000</name>
</gene>
<keyword evidence="8" id="KW-1185">Reference proteome</keyword>
<feature type="transmembrane region" description="Helical" evidence="5">
    <location>
        <begin position="118"/>
        <end position="138"/>
    </location>
</feature>
<evidence type="ECO:0000313" key="7">
    <source>
        <dbReference type="EMBL" id="MDD7968026.1"/>
    </source>
</evidence>
<feature type="transmembrane region" description="Helical" evidence="5">
    <location>
        <begin position="183"/>
        <end position="204"/>
    </location>
</feature>
<reference evidence="7 8" key="1">
    <citation type="submission" date="2023-02" db="EMBL/GenBank/DDBJ databases">
        <title>Genome sequencing required for Actinomycetospora new species description.</title>
        <authorList>
            <person name="Saimee Y."/>
            <person name="Duangmal K."/>
        </authorList>
    </citation>
    <scope>NUCLEOTIDE SEQUENCE [LARGE SCALE GENOMIC DNA]</scope>
    <source>
        <strain evidence="7 8">DW7H6</strain>
    </source>
</reference>
<feature type="transmembrane region" description="Helical" evidence="5">
    <location>
        <begin position="395"/>
        <end position="413"/>
    </location>
</feature>
<feature type="transmembrane region" description="Helical" evidence="5">
    <location>
        <begin position="324"/>
        <end position="345"/>
    </location>
</feature>
<dbReference type="EMBL" id="JAQZAO010000010">
    <property type="protein sequence ID" value="MDD7968026.1"/>
    <property type="molecule type" value="Genomic_DNA"/>
</dbReference>
<evidence type="ECO:0000256" key="4">
    <source>
        <dbReference type="ARBA" id="ARBA00023136"/>
    </source>
</evidence>
<keyword evidence="4 5" id="KW-0472">Membrane</keyword>
<dbReference type="PANTHER" id="PTHR23528:SF1">
    <property type="entry name" value="MAJOR FACILITATOR SUPERFAMILY (MFS) PROFILE DOMAIN-CONTAINING PROTEIN"/>
    <property type="match status" value="1"/>
</dbReference>
<organism evidence="7 8">
    <name type="scientific">Actinomycetospora lemnae</name>
    <dbReference type="NCBI Taxonomy" id="3019891"/>
    <lineage>
        <taxon>Bacteria</taxon>
        <taxon>Bacillati</taxon>
        <taxon>Actinomycetota</taxon>
        <taxon>Actinomycetes</taxon>
        <taxon>Pseudonocardiales</taxon>
        <taxon>Pseudonocardiaceae</taxon>
        <taxon>Actinomycetospora</taxon>
    </lineage>
</organism>
<feature type="domain" description="Major facilitator superfamily (MFS) profile" evidence="6">
    <location>
        <begin position="232"/>
        <end position="419"/>
    </location>
</feature>
<name>A0ABT5T0W1_9PSEU</name>
<evidence type="ECO:0000256" key="5">
    <source>
        <dbReference type="SAM" id="Phobius"/>
    </source>
</evidence>
<dbReference type="InterPro" id="IPR036259">
    <property type="entry name" value="MFS_trans_sf"/>
</dbReference>
<feature type="transmembrane region" description="Helical" evidence="5">
    <location>
        <begin position="357"/>
        <end position="383"/>
    </location>
</feature>
<feature type="transmembrane region" description="Helical" evidence="5">
    <location>
        <begin position="159"/>
        <end position="177"/>
    </location>
</feature>
<keyword evidence="3 5" id="KW-1133">Transmembrane helix</keyword>
<dbReference type="Gene3D" id="1.20.1250.20">
    <property type="entry name" value="MFS general substrate transporter like domains"/>
    <property type="match status" value="2"/>
</dbReference>
<proteinExistence type="predicted"/>
<feature type="transmembrane region" description="Helical" evidence="5">
    <location>
        <begin position="233"/>
        <end position="260"/>
    </location>
</feature>
<feature type="transmembrane region" description="Helical" evidence="5">
    <location>
        <begin position="94"/>
        <end position="112"/>
    </location>
</feature>
<evidence type="ECO:0000256" key="2">
    <source>
        <dbReference type="ARBA" id="ARBA00022692"/>
    </source>
</evidence>
<feature type="transmembrane region" description="Helical" evidence="5">
    <location>
        <begin position="266"/>
        <end position="288"/>
    </location>
</feature>